<evidence type="ECO:0000313" key="2">
    <source>
        <dbReference type="EMBL" id="KAA1139058.1"/>
    </source>
</evidence>
<feature type="compositionally biased region" description="Basic and acidic residues" evidence="1">
    <location>
        <begin position="13"/>
        <end position="23"/>
    </location>
</feature>
<evidence type="ECO:0000313" key="3">
    <source>
        <dbReference type="Proteomes" id="UP000325313"/>
    </source>
</evidence>
<evidence type="ECO:0000256" key="1">
    <source>
        <dbReference type="SAM" id="MobiDB-lite"/>
    </source>
</evidence>
<feature type="region of interest" description="Disordered" evidence="1">
    <location>
        <begin position="1"/>
        <end position="33"/>
    </location>
</feature>
<dbReference type="EMBL" id="VDEP01000001">
    <property type="protein sequence ID" value="KAA1139058.1"/>
    <property type="molecule type" value="Genomic_DNA"/>
</dbReference>
<dbReference type="Proteomes" id="UP000325313">
    <property type="component" value="Unassembled WGS sequence"/>
</dbReference>
<gene>
    <name evidence="2" type="ORF">PGTUg99_035063</name>
</gene>
<name>A0A5B0SMC7_PUCGR</name>
<sequence>MDCGSPDRRKRIVRTEPQRDMSARARGSQPDLLPPAITCLSPLEALADRLDLQSA</sequence>
<proteinExistence type="predicted"/>
<dbReference type="AlphaFoldDB" id="A0A5B0SMC7"/>
<organism evidence="2 3">
    <name type="scientific">Puccinia graminis f. sp. tritici</name>
    <dbReference type="NCBI Taxonomy" id="56615"/>
    <lineage>
        <taxon>Eukaryota</taxon>
        <taxon>Fungi</taxon>
        <taxon>Dikarya</taxon>
        <taxon>Basidiomycota</taxon>
        <taxon>Pucciniomycotina</taxon>
        <taxon>Pucciniomycetes</taxon>
        <taxon>Pucciniales</taxon>
        <taxon>Pucciniaceae</taxon>
        <taxon>Puccinia</taxon>
    </lineage>
</organism>
<comment type="caution">
    <text evidence="2">The sequence shown here is derived from an EMBL/GenBank/DDBJ whole genome shotgun (WGS) entry which is preliminary data.</text>
</comment>
<protein>
    <submittedName>
        <fullName evidence="2">Uncharacterized protein</fullName>
    </submittedName>
</protein>
<accession>A0A5B0SMC7</accession>
<reference evidence="2 3" key="1">
    <citation type="submission" date="2019-05" db="EMBL/GenBank/DDBJ databases">
        <title>Emergence of the Ug99 lineage of the wheat stem rust pathogen through somatic hybridization.</title>
        <authorList>
            <person name="Li F."/>
            <person name="Upadhyaya N.M."/>
            <person name="Sperschneider J."/>
            <person name="Matny O."/>
            <person name="Nguyen-Phuc H."/>
            <person name="Mago R."/>
            <person name="Raley C."/>
            <person name="Miller M.E."/>
            <person name="Silverstein K.A.T."/>
            <person name="Henningsen E."/>
            <person name="Hirsch C.D."/>
            <person name="Visser B."/>
            <person name="Pretorius Z.A."/>
            <person name="Steffenson B.J."/>
            <person name="Schwessinger B."/>
            <person name="Dodds P.N."/>
            <person name="Figueroa M."/>
        </authorList>
    </citation>
    <scope>NUCLEOTIDE SEQUENCE [LARGE SCALE GENOMIC DNA]</scope>
    <source>
        <strain evidence="2 3">Ug99</strain>
    </source>
</reference>